<evidence type="ECO:0000259" key="12">
    <source>
        <dbReference type="Pfam" id="PF10512"/>
    </source>
</evidence>
<dbReference type="GO" id="GO:0032133">
    <property type="term" value="C:chromosome passenger complex"/>
    <property type="evidence" value="ECO:0007669"/>
    <property type="project" value="TreeGrafter"/>
</dbReference>
<feature type="domain" description="Borealin C-terminal" evidence="12">
    <location>
        <begin position="184"/>
        <end position="292"/>
    </location>
</feature>
<feature type="domain" description="Borealin N-terminal" evidence="11">
    <location>
        <begin position="22"/>
        <end position="72"/>
    </location>
</feature>
<evidence type="ECO:0000256" key="6">
    <source>
        <dbReference type="ARBA" id="ARBA00022776"/>
    </source>
</evidence>
<dbReference type="GO" id="GO:0051301">
    <property type="term" value="P:cell division"/>
    <property type="evidence" value="ECO:0007669"/>
    <property type="project" value="UniProtKB-KW"/>
</dbReference>
<dbReference type="CTD" id="34245"/>
<keyword evidence="6" id="KW-0498">Mitosis</keyword>
<dbReference type="RefSeq" id="XP_015519164.1">
    <property type="nucleotide sequence ID" value="XM_015663678.2"/>
</dbReference>
<dbReference type="Pfam" id="PF10444">
    <property type="entry name" value="Nbl1_Borealin_N"/>
    <property type="match status" value="1"/>
</dbReference>
<dbReference type="PANTHER" id="PTHR16040">
    <property type="entry name" value="AUSTRALIN, ISOFORM A-RELATED"/>
    <property type="match status" value="1"/>
</dbReference>
<reference evidence="14" key="1">
    <citation type="submission" date="2025-08" db="UniProtKB">
        <authorList>
            <consortium name="RefSeq"/>
        </authorList>
    </citation>
    <scope>IDENTIFICATION</scope>
    <source>
        <tissue evidence="14">Thorax and Abdomen</tissue>
    </source>
</reference>
<evidence type="ECO:0000256" key="1">
    <source>
        <dbReference type="ARBA" id="ARBA00004123"/>
    </source>
</evidence>
<gene>
    <name evidence="14" type="primary">LOC107223854</name>
</gene>
<evidence type="ECO:0000256" key="9">
    <source>
        <dbReference type="ARBA" id="ARBA00023328"/>
    </source>
</evidence>
<dbReference type="GO" id="GO:0000070">
    <property type="term" value="P:mitotic sister chromatid segregation"/>
    <property type="evidence" value="ECO:0007669"/>
    <property type="project" value="TreeGrafter"/>
</dbReference>
<proteinExistence type="inferred from homology"/>
<dbReference type="Gene3D" id="6.10.250.1900">
    <property type="match status" value="1"/>
</dbReference>
<evidence type="ECO:0000259" key="11">
    <source>
        <dbReference type="Pfam" id="PF10444"/>
    </source>
</evidence>
<accession>A0A6J0BY22</accession>
<dbReference type="FunCoup" id="A0A6J0BY22">
    <property type="interactions" value="17"/>
</dbReference>
<dbReference type="GO" id="GO:0005634">
    <property type="term" value="C:nucleus"/>
    <property type="evidence" value="ECO:0007669"/>
    <property type="project" value="UniProtKB-SubCell"/>
</dbReference>
<protein>
    <submittedName>
        <fullName evidence="14">Borealin</fullName>
    </submittedName>
</protein>
<dbReference type="KEGG" id="nlo:107223854"/>
<dbReference type="AlphaFoldDB" id="A0A6J0BY22"/>
<dbReference type="GeneID" id="107223854"/>
<dbReference type="PANTHER" id="PTHR16040:SF7">
    <property type="entry name" value="AUSTRALIN, ISOFORM A-RELATED"/>
    <property type="match status" value="1"/>
</dbReference>
<evidence type="ECO:0000256" key="2">
    <source>
        <dbReference type="ARBA" id="ARBA00004584"/>
    </source>
</evidence>
<evidence type="ECO:0000256" key="4">
    <source>
        <dbReference type="ARBA" id="ARBA00022454"/>
    </source>
</evidence>
<evidence type="ECO:0000256" key="5">
    <source>
        <dbReference type="ARBA" id="ARBA00022618"/>
    </source>
</evidence>
<keyword evidence="5" id="KW-0132">Cell division</keyword>
<dbReference type="InterPro" id="IPR046466">
    <property type="entry name" value="Borealin_C"/>
</dbReference>
<keyword evidence="4" id="KW-0158">Chromosome</keyword>
<comment type="similarity">
    <text evidence="3">Belongs to the borealin family.</text>
</comment>
<organism evidence="14">
    <name type="scientific">Neodiprion lecontei</name>
    <name type="common">Redheaded pine sawfly</name>
    <dbReference type="NCBI Taxonomy" id="441921"/>
    <lineage>
        <taxon>Eukaryota</taxon>
        <taxon>Metazoa</taxon>
        <taxon>Ecdysozoa</taxon>
        <taxon>Arthropoda</taxon>
        <taxon>Hexapoda</taxon>
        <taxon>Insecta</taxon>
        <taxon>Pterygota</taxon>
        <taxon>Neoptera</taxon>
        <taxon>Endopterygota</taxon>
        <taxon>Hymenoptera</taxon>
        <taxon>Tenthredinoidea</taxon>
        <taxon>Diprionidae</taxon>
        <taxon>Diprioninae</taxon>
        <taxon>Neodiprion</taxon>
    </lineage>
</organism>
<dbReference type="Pfam" id="PF10512">
    <property type="entry name" value="Borealin"/>
    <property type="match status" value="1"/>
</dbReference>
<evidence type="ECO:0000256" key="10">
    <source>
        <dbReference type="SAM" id="MobiDB-lite"/>
    </source>
</evidence>
<sequence length="294" mass="32581">MPRTKHIRKTKSIVAGEDGGLLLKDFEKQVQLRLHKMQVEFEGRLNRIETHYRMASSRLPQSLTKLTLRDILQITSDENDASEQCEVSSSIDVDETNSPTLRTVRPTRASKRTTTASDDGYATEVGTTTNTTNQNHLAVPAASTKTRKMRTRSSSASGKTKLCEITLAPKTSRKEERGASSAIKNKFKTPAPLLKPHGKEYALVTPKVKPNTPLSVMRRPRQGEMALSMQGSPLLVTSVVNENVANVNVPLENGRVLSLLPNDGLRLSYLPEFDAETRRQLVTLKQHLDKVIGS</sequence>
<keyword evidence="8" id="KW-0131">Cell cycle</keyword>
<evidence type="ECO:0000256" key="7">
    <source>
        <dbReference type="ARBA" id="ARBA00023242"/>
    </source>
</evidence>
<comment type="subcellular location">
    <subcellularLocation>
        <location evidence="2">Chromosome</location>
        <location evidence="2">Centromere</location>
    </subcellularLocation>
    <subcellularLocation>
        <location evidence="1">Nucleus</location>
    </subcellularLocation>
</comment>
<dbReference type="InterPro" id="IPR018851">
    <property type="entry name" value="Borealin_N"/>
</dbReference>
<dbReference type="GO" id="GO:0051233">
    <property type="term" value="C:spindle midzone"/>
    <property type="evidence" value="ECO:0007669"/>
    <property type="project" value="TreeGrafter"/>
</dbReference>
<evidence type="ECO:0000256" key="3">
    <source>
        <dbReference type="ARBA" id="ARBA00009914"/>
    </source>
</evidence>
<dbReference type="OrthoDB" id="6360905at2759"/>
<evidence type="ECO:0000313" key="14">
    <source>
        <dbReference type="RefSeq" id="XP_015519164.1"/>
    </source>
</evidence>
<evidence type="ECO:0000256" key="8">
    <source>
        <dbReference type="ARBA" id="ARBA00023306"/>
    </source>
</evidence>
<dbReference type="InParanoid" id="A0A6J0BY22"/>
<keyword evidence="9" id="KW-0137">Centromere</keyword>
<dbReference type="GO" id="GO:0000775">
    <property type="term" value="C:chromosome, centromeric region"/>
    <property type="evidence" value="ECO:0007669"/>
    <property type="project" value="UniProtKB-SubCell"/>
</dbReference>
<keyword evidence="13" id="KW-1185">Reference proteome</keyword>
<dbReference type="InterPro" id="IPR018867">
    <property type="entry name" value="Cell_div_borealin"/>
</dbReference>
<feature type="region of interest" description="Disordered" evidence="10">
    <location>
        <begin position="108"/>
        <end position="128"/>
    </location>
</feature>
<keyword evidence="7" id="KW-0539">Nucleus</keyword>
<name>A0A6J0BY22_NEOLC</name>
<evidence type="ECO:0000313" key="13">
    <source>
        <dbReference type="Proteomes" id="UP000829291"/>
    </source>
</evidence>
<dbReference type="Proteomes" id="UP000829291">
    <property type="component" value="Chromosome 3"/>
</dbReference>